<sequence>MVNTQEIKNLFSEIIFQLNLPVAIYTIKGDFLTCNNSFTNRSGYTYKELLNFKLSDISSFTNTSLTTYFDNFYDYRDFLTNKYYKEETLKTKDDTEFLISIERYSVNWPEEQSTILLITDISLSKKAELITLNEYEELKASYQQIEAMNQELEFYQIKLKEKTIASERELKYLETALWGANIGLWEYDIKSHSFFINEKASQILGYSHLWEKGYITYDEWAFNLHDEDKDYVLKAFNEHVNDDSKYYETRYRVNISPDQWKWILARGKATQRVSNGRATKIVGTIQDITNFRKDEIIKSIILSAISDHVLLQNTDHTIIWANEAAAASVKLKPEDLINKKCYEIWHQRKTPCENCPVEYAIKNGKTNSTEIYTPDNRSFFIKAYPIFDEMKNITSIVEVTTETTHL</sequence>
<keyword evidence="4" id="KW-0808">Transferase</keyword>
<dbReference type="GO" id="GO:0004673">
    <property type="term" value="F:protein histidine kinase activity"/>
    <property type="evidence" value="ECO:0007669"/>
    <property type="project" value="UniProtKB-EC"/>
</dbReference>
<dbReference type="CDD" id="cd00130">
    <property type="entry name" value="PAS"/>
    <property type="match status" value="2"/>
</dbReference>
<dbReference type="Pfam" id="PF13426">
    <property type="entry name" value="PAS_9"/>
    <property type="match status" value="2"/>
</dbReference>
<dbReference type="InterPro" id="IPR052162">
    <property type="entry name" value="Sensor_kinase/Photoreceptor"/>
</dbReference>
<dbReference type="EMBL" id="CP046457">
    <property type="protein sequence ID" value="QGT99724.1"/>
    <property type="molecule type" value="Genomic_DNA"/>
</dbReference>
<evidence type="ECO:0000256" key="4">
    <source>
        <dbReference type="ARBA" id="ARBA00022679"/>
    </source>
</evidence>
<dbReference type="InterPro" id="IPR013655">
    <property type="entry name" value="PAS_fold_3"/>
</dbReference>
<dbReference type="SUPFAM" id="SSF55785">
    <property type="entry name" value="PYP-like sensor domain (PAS domain)"/>
    <property type="match status" value="3"/>
</dbReference>
<evidence type="ECO:0000259" key="7">
    <source>
        <dbReference type="Pfam" id="PF08447"/>
    </source>
</evidence>
<dbReference type="Gene3D" id="3.30.450.20">
    <property type="entry name" value="PAS domain"/>
    <property type="match status" value="3"/>
</dbReference>
<evidence type="ECO:0000256" key="1">
    <source>
        <dbReference type="ARBA" id="ARBA00000085"/>
    </source>
</evidence>
<dbReference type="AlphaFoldDB" id="A0A6I6DIN6"/>
<evidence type="ECO:0000313" key="10">
    <source>
        <dbReference type="Proteomes" id="UP000426444"/>
    </source>
</evidence>
<feature type="domain" description="PAS" evidence="8">
    <location>
        <begin position="307"/>
        <end position="404"/>
    </location>
</feature>
<evidence type="ECO:0000256" key="2">
    <source>
        <dbReference type="ARBA" id="ARBA00012438"/>
    </source>
</evidence>
<feature type="domain" description="PAS" evidence="8">
    <location>
        <begin position="26"/>
        <end position="122"/>
    </location>
</feature>
<name>A0A6I6DIN6_9FIRM</name>
<evidence type="ECO:0000313" key="9">
    <source>
        <dbReference type="EMBL" id="QGT99724.1"/>
    </source>
</evidence>
<organism evidence="9 10">
    <name type="scientific">Candidatus Syntrophocurvum alkaliphilum</name>
    <dbReference type="NCBI Taxonomy" id="2293317"/>
    <lineage>
        <taxon>Bacteria</taxon>
        <taxon>Bacillati</taxon>
        <taxon>Bacillota</taxon>
        <taxon>Clostridia</taxon>
        <taxon>Eubacteriales</taxon>
        <taxon>Syntrophomonadaceae</taxon>
        <taxon>Candidatus Syntrophocurvum</taxon>
    </lineage>
</organism>
<evidence type="ECO:0000256" key="5">
    <source>
        <dbReference type="ARBA" id="ARBA00022777"/>
    </source>
</evidence>
<dbReference type="PANTHER" id="PTHR43304">
    <property type="entry name" value="PHYTOCHROME-LIKE PROTEIN CPH1"/>
    <property type="match status" value="1"/>
</dbReference>
<gene>
    <name evidence="9" type="ORF">SYNTR_1131</name>
</gene>
<keyword evidence="3" id="KW-0597">Phosphoprotein</keyword>
<dbReference type="EC" id="2.7.13.3" evidence="2"/>
<dbReference type="PANTHER" id="PTHR43304:SF1">
    <property type="entry name" value="PAC DOMAIN-CONTAINING PROTEIN"/>
    <property type="match status" value="1"/>
</dbReference>
<comment type="catalytic activity">
    <reaction evidence="1">
        <text>ATP + protein L-histidine = ADP + protein N-phospho-L-histidine.</text>
        <dbReference type="EC" id="2.7.13.3"/>
    </reaction>
</comment>
<evidence type="ECO:0000259" key="8">
    <source>
        <dbReference type="Pfam" id="PF13426"/>
    </source>
</evidence>
<dbReference type="OrthoDB" id="9807021at2"/>
<protein>
    <recommendedName>
        <fullName evidence="2">histidine kinase</fullName>
        <ecNumber evidence="2">2.7.13.3</ecNumber>
    </recommendedName>
</protein>
<dbReference type="InterPro" id="IPR035965">
    <property type="entry name" value="PAS-like_dom_sf"/>
</dbReference>
<dbReference type="Proteomes" id="UP000426444">
    <property type="component" value="Chromosome"/>
</dbReference>
<reference evidence="10" key="1">
    <citation type="journal article" date="2019" name="Microbiology">
        <title>Complete Genome Sequence of an Uncultured Bacterium of the Candidate Phylum Bipolaricaulota.</title>
        <authorList>
            <person name="Kadnikov V.V."/>
            <person name="Mardanov A.V."/>
            <person name="Beletsky A.V."/>
            <person name="Frank Y.A."/>
            <person name="Karnachuk O.V."/>
            <person name="Ravin N.V."/>
        </authorList>
    </citation>
    <scope>NUCLEOTIDE SEQUENCE [LARGE SCALE GENOMIC DNA]</scope>
</reference>
<accession>A0A6I6DIN6</accession>
<feature type="domain" description="PAS fold-3" evidence="7">
    <location>
        <begin position="195"/>
        <end position="285"/>
    </location>
</feature>
<keyword evidence="5" id="KW-0418">Kinase</keyword>
<dbReference type="KEGG" id="salq:SYNTR_1131"/>
<evidence type="ECO:0000256" key="6">
    <source>
        <dbReference type="SAM" id="Coils"/>
    </source>
</evidence>
<feature type="coiled-coil region" evidence="6">
    <location>
        <begin position="138"/>
        <end position="165"/>
    </location>
</feature>
<keyword evidence="6" id="KW-0175">Coiled coil</keyword>
<dbReference type="RefSeq" id="WP_156203595.1">
    <property type="nucleotide sequence ID" value="NZ_CP046457.1"/>
</dbReference>
<proteinExistence type="predicted"/>
<dbReference type="InterPro" id="IPR000014">
    <property type="entry name" value="PAS"/>
</dbReference>
<keyword evidence="10" id="KW-1185">Reference proteome</keyword>
<dbReference type="Pfam" id="PF08447">
    <property type="entry name" value="PAS_3"/>
    <property type="match status" value="1"/>
</dbReference>
<evidence type="ECO:0000256" key="3">
    <source>
        <dbReference type="ARBA" id="ARBA00022553"/>
    </source>
</evidence>